<dbReference type="OrthoDB" id="9785185at2"/>
<gene>
    <name evidence="2" type="ORF">DW070_03125</name>
    <name evidence="3" type="ORF">DW747_00995</name>
</gene>
<proteinExistence type="predicted"/>
<evidence type="ECO:0000259" key="1">
    <source>
        <dbReference type="Pfam" id="PF00535"/>
    </source>
</evidence>
<sequence length="249" mass="28467">MKHVEVSVIIPVHNGADYIAQAIDSALIQDVPLEIIIVDDGSTDCLAEVLSPYMERSEITVLHNRHNIGVAESRNRGVRQARGEYIAFLDCDDWWEPGKLKMQLTLLRKTGYVLCASGRRLVTPDGRPTERIIGVKEKLTYRDLLFQNPVNCSSVVIKRDAATAFPMVHDECHEDYIMWLQILRHYHTACAVNQPLLNYRLSKTGKSGNKLHSAKMTFKVYRHMGFSMPKALFCFAGYMFNGIKKYYFH</sequence>
<dbReference type="PANTHER" id="PTHR43685">
    <property type="entry name" value="GLYCOSYLTRANSFERASE"/>
    <property type="match status" value="1"/>
</dbReference>
<dbReference type="EMBL" id="QVFD01000001">
    <property type="protein sequence ID" value="RGC51112.1"/>
    <property type="molecule type" value="Genomic_DNA"/>
</dbReference>
<dbReference type="Proteomes" id="UP000261231">
    <property type="component" value="Unassembled WGS sequence"/>
</dbReference>
<dbReference type="Pfam" id="PF00535">
    <property type="entry name" value="Glycos_transf_2"/>
    <property type="match status" value="1"/>
</dbReference>
<evidence type="ECO:0000313" key="3">
    <source>
        <dbReference type="EMBL" id="RGC51112.1"/>
    </source>
</evidence>
<name>A0A3E2XQL2_9FIRM</name>
<dbReference type="InterPro" id="IPR029044">
    <property type="entry name" value="Nucleotide-diphossugar_trans"/>
</dbReference>
<dbReference type="EMBL" id="QVEP01000005">
    <property type="protein sequence ID" value="RGB81456.1"/>
    <property type="molecule type" value="Genomic_DNA"/>
</dbReference>
<dbReference type="CDD" id="cd00761">
    <property type="entry name" value="Glyco_tranf_GTA_type"/>
    <property type="match status" value="1"/>
</dbReference>
<accession>A0A3E2XQL2</accession>
<dbReference type="Gene3D" id="3.90.550.10">
    <property type="entry name" value="Spore Coat Polysaccharide Biosynthesis Protein SpsA, Chain A"/>
    <property type="match status" value="1"/>
</dbReference>
<dbReference type="RefSeq" id="WP_117527141.1">
    <property type="nucleotide sequence ID" value="NZ_JAQDKA010000001.1"/>
</dbReference>
<evidence type="ECO:0000313" key="4">
    <source>
        <dbReference type="Proteomes" id="UP000260773"/>
    </source>
</evidence>
<dbReference type="AlphaFoldDB" id="A0A3E2XQL2"/>
<reference evidence="4 5" key="1">
    <citation type="submission" date="2018-08" db="EMBL/GenBank/DDBJ databases">
        <title>A genome reference for cultivated species of the human gut microbiota.</title>
        <authorList>
            <person name="Zou Y."/>
            <person name="Xue W."/>
            <person name="Luo G."/>
        </authorList>
    </citation>
    <scope>NUCLEOTIDE SEQUENCE [LARGE SCALE GENOMIC DNA]</scope>
    <source>
        <strain evidence="2 4">AF45-17</strain>
        <strain evidence="3 5">AM28-39</strain>
    </source>
</reference>
<keyword evidence="3" id="KW-0808">Transferase</keyword>
<evidence type="ECO:0000313" key="5">
    <source>
        <dbReference type="Proteomes" id="UP000261231"/>
    </source>
</evidence>
<keyword evidence="5" id="KW-1185">Reference proteome</keyword>
<dbReference type="InterPro" id="IPR050834">
    <property type="entry name" value="Glycosyltransf_2"/>
</dbReference>
<comment type="caution">
    <text evidence="3">The sequence shown here is derived from an EMBL/GenBank/DDBJ whole genome shotgun (WGS) entry which is preliminary data.</text>
</comment>
<dbReference type="InterPro" id="IPR001173">
    <property type="entry name" value="Glyco_trans_2-like"/>
</dbReference>
<organism evidence="3 5">
    <name type="scientific">Coprococcus catus</name>
    <dbReference type="NCBI Taxonomy" id="116085"/>
    <lineage>
        <taxon>Bacteria</taxon>
        <taxon>Bacillati</taxon>
        <taxon>Bacillota</taxon>
        <taxon>Clostridia</taxon>
        <taxon>Lachnospirales</taxon>
        <taxon>Lachnospiraceae</taxon>
        <taxon>Coprococcus</taxon>
    </lineage>
</organism>
<protein>
    <submittedName>
        <fullName evidence="3">Glycosyltransferase family 2 protein</fullName>
    </submittedName>
</protein>
<dbReference type="GO" id="GO:0016740">
    <property type="term" value="F:transferase activity"/>
    <property type="evidence" value="ECO:0007669"/>
    <property type="project" value="UniProtKB-KW"/>
</dbReference>
<dbReference type="SUPFAM" id="SSF53448">
    <property type="entry name" value="Nucleotide-diphospho-sugar transferases"/>
    <property type="match status" value="1"/>
</dbReference>
<dbReference type="Proteomes" id="UP000260773">
    <property type="component" value="Unassembled WGS sequence"/>
</dbReference>
<feature type="domain" description="Glycosyltransferase 2-like" evidence="1">
    <location>
        <begin position="7"/>
        <end position="152"/>
    </location>
</feature>
<dbReference type="PANTHER" id="PTHR43685:SF2">
    <property type="entry name" value="GLYCOSYLTRANSFERASE 2-LIKE DOMAIN-CONTAINING PROTEIN"/>
    <property type="match status" value="1"/>
</dbReference>
<evidence type="ECO:0000313" key="2">
    <source>
        <dbReference type="EMBL" id="RGB81456.1"/>
    </source>
</evidence>